<comment type="caution">
    <text evidence="2">The sequence shown here is derived from an EMBL/GenBank/DDBJ whole genome shotgun (WGS) entry which is preliminary data.</text>
</comment>
<feature type="transmembrane region" description="Helical" evidence="1">
    <location>
        <begin position="194"/>
        <end position="212"/>
    </location>
</feature>
<feature type="transmembrane region" description="Helical" evidence="1">
    <location>
        <begin position="391"/>
        <end position="414"/>
    </location>
</feature>
<protein>
    <submittedName>
        <fullName evidence="2">ABC transporter permease</fullName>
    </submittedName>
</protein>
<proteinExistence type="predicted"/>
<keyword evidence="1" id="KW-0812">Transmembrane</keyword>
<dbReference type="RefSeq" id="WP_251225022.1">
    <property type="nucleotide sequence ID" value="NZ_JAMBOL010000036.1"/>
</dbReference>
<dbReference type="Proteomes" id="UP001139179">
    <property type="component" value="Unassembled WGS sequence"/>
</dbReference>
<feature type="transmembrane region" description="Helical" evidence="1">
    <location>
        <begin position="81"/>
        <end position="101"/>
    </location>
</feature>
<accession>A0A9X2DSS1</accession>
<evidence type="ECO:0000313" key="3">
    <source>
        <dbReference type="Proteomes" id="UP001139179"/>
    </source>
</evidence>
<dbReference type="EMBL" id="JAMBOL010000036">
    <property type="protein sequence ID" value="MCM3716364.1"/>
    <property type="molecule type" value="Genomic_DNA"/>
</dbReference>
<feature type="transmembrane region" description="Helical" evidence="1">
    <location>
        <begin position="239"/>
        <end position="257"/>
    </location>
</feature>
<feature type="transmembrane region" description="Helical" evidence="1">
    <location>
        <begin position="504"/>
        <end position="525"/>
    </location>
</feature>
<evidence type="ECO:0000313" key="2">
    <source>
        <dbReference type="EMBL" id="MCM3716364.1"/>
    </source>
</evidence>
<feature type="transmembrane region" description="Helical" evidence="1">
    <location>
        <begin position="345"/>
        <end position="366"/>
    </location>
</feature>
<feature type="transmembrane region" description="Helical" evidence="1">
    <location>
        <begin position="462"/>
        <end position="484"/>
    </location>
</feature>
<feature type="transmembrane region" description="Helical" evidence="1">
    <location>
        <begin position="301"/>
        <end position="325"/>
    </location>
</feature>
<organism evidence="2 3">
    <name type="scientific">Halalkalibacter oceani</name>
    <dbReference type="NCBI Taxonomy" id="1653776"/>
    <lineage>
        <taxon>Bacteria</taxon>
        <taxon>Bacillati</taxon>
        <taxon>Bacillota</taxon>
        <taxon>Bacilli</taxon>
        <taxon>Bacillales</taxon>
        <taxon>Bacillaceae</taxon>
        <taxon>Halalkalibacter</taxon>
    </lineage>
</organism>
<name>A0A9X2DSS1_9BACI</name>
<dbReference type="AlphaFoldDB" id="A0A9X2DSS1"/>
<sequence length="532" mass="57291">MTAFHHMAAMVRFIVRQDRLRLFIWMMSLVAASVATASSFTSLYASDEERQAMALTVDNPAMTAMLGPGYGLDHYTEAAMMAHQMLMLTAVVVAVMNILLITRHTRAPEEDGRLEMLRSLPFGKLSPLGAAMIVMTGANLLLALLTAFGLYALGIDSLDLQGSLLYGAVLGGVGLFFATVTAVFAQLSESARGTLGFSFAALGLAYFLRAIGDVSSEALSWLSPLGWAVRTKTYVENEWGPLLLLIAAGVLLFAIALRLQLVRDLDAGFMPARAGKKEASAFLQGPLALAIRLQRTTMISWLVAMALLGASYGSVLGDLETFFSSNEMMADMFASAEGVSMTEQFISMIIMVLTMAAAIPALLVIFKLKAEERKQRNEHVLARAVARGRQLGSYAGLALAVSISMAVIAALALGLTGAAVMDEQIDVGRFVGAALAYVPALFVIVGLGAFFVGVFPQASVFAWLYLVFSFIANYFGELFQFPSWLMQLTPFGHVPQLPMDEFNYAPAGVLLLVATGLFALAFLGYRRRDIQG</sequence>
<gene>
    <name evidence="2" type="ORF">M3202_20165</name>
</gene>
<feature type="transmembrane region" description="Helical" evidence="1">
    <location>
        <begin position="122"/>
        <end position="152"/>
    </location>
</feature>
<keyword evidence="1" id="KW-1133">Transmembrane helix</keyword>
<feature type="transmembrane region" description="Helical" evidence="1">
    <location>
        <begin position="164"/>
        <end position="187"/>
    </location>
</feature>
<reference evidence="2" key="1">
    <citation type="submission" date="2022-05" db="EMBL/GenBank/DDBJ databases">
        <title>Comparative Genomics of Spacecraft Associated Microbes.</title>
        <authorList>
            <person name="Tran M.T."/>
            <person name="Wright A."/>
            <person name="Seuylemezian A."/>
            <person name="Eisen J."/>
            <person name="Coil D."/>
        </authorList>
    </citation>
    <scope>NUCLEOTIDE SEQUENCE</scope>
    <source>
        <strain evidence="2">214.1.1</strain>
    </source>
</reference>
<evidence type="ECO:0000256" key="1">
    <source>
        <dbReference type="SAM" id="Phobius"/>
    </source>
</evidence>
<keyword evidence="1" id="KW-0472">Membrane</keyword>
<keyword evidence="3" id="KW-1185">Reference proteome</keyword>
<feature type="transmembrane region" description="Helical" evidence="1">
    <location>
        <begin position="434"/>
        <end position="455"/>
    </location>
</feature>